<evidence type="ECO:0000256" key="2">
    <source>
        <dbReference type="ARBA" id="ARBA00023015"/>
    </source>
</evidence>
<dbReference type="Pfam" id="PF00126">
    <property type="entry name" value="HTH_1"/>
    <property type="match status" value="1"/>
</dbReference>
<gene>
    <name evidence="7" type="ORF">RXV79_06725</name>
</gene>
<feature type="signal peptide" evidence="5">
    <location>
        <begin position="1"/>
        <end position="23"/>
    </location>
</feature>
<dbReference type="Proteomes" id="UP001303946">
    <property type="component" value="Chromosome"/>
</dbReference>
<dbReference type="EMBL" id="CP136336">
    <property type="protein sequence ID" value="WOB09752.1"/>
    <property type="molecule type" value="Genomic_DNA"/>
</dbReference>
<dbReference type="Gene3D" id="3.40.190.10">
    <property type="entry name" value="Periplasmic binding protein-like II"/>
    <property type="match status" value="2"/>
</dbReference>
<evidence type="ECO:0000256" key="4">
    <source>
        <dbReference type="ARBA" id="ARBA00023163"/>
    </source>
</evidence>
<evidence type="ECO:0000256" key="1">
    <source>
        <dbReference type="ARBA" id="ARBA00009437"/>
    </source>
</evidence>
<organism evidence="7 8">
    <name type="scientific">Piscinibacter gummiphilus</name>
    <dbReference type="NCBI Taxonomy" id="946333"/>
    <lineage>
        <taxon>Bacteria</taxon>
        <taxon>Pseudomonadati</taxon>
        <taxon>Pseudomonadota</taxon>
        <taxon>Betaproteobacteria</taxon>
        <taxon>Burkholderiales</taxon>
        <taxon>Sphaerotilaceae</taxon>
        <taxon>Piscinibacter</taxon>
    </lineage>
</organism>
<proteinExistence type="inferred from homology"/>
<dbReference type="InterPro" id="IPR036390">
    <property type="entry name" value="WH_DNA-bd_sf"/>
</dbReference>
<dbReference type="PROSITE" id="PS50931">
    <property type="entry name" value="HTH_LYSR"/>
    <property type="match status" value="1"/>
</dbReference>
<reference evidence="7 8" key="1">
    <citation type="submission" date="2023-10" db="EMBL/GenBank/DDBJ databases">
        <title>Bacteria for the degradation of biodegradable plastic PBAT(Polybutylene adipate terephthalate).</title>
        <authorList>
            <person name="Weon H.-Y."/>
            <person name="Yeon J."/>
        </authorList>
    </citation>
    <scope>NUCLEOTIDE SEQUENCE [LARGE SCALE GENOMIC DNA]</scope>
    <source>
        <strain evidence="7 8">SBD 7-3</strain>
    </source>
</reference>
<protein>
    <submittedName>
        <fullName evidence="7">LysR family transcriptional regulator</fullName>
    </submittedName>
</protein>
<dbReference type="RefSeq" id="WP_316702626.1">
    <property type="nucleotide sequence ID" value="NZ_CP136336.1"/>
</dbReference>
<feature type="chain" id="PRO_5046290732" evidence="5">
    <location>
        <begin position="24"/>
        <end position="317"/>
    </location>
</feature>
<dbReference type="PANTHER" id="PTHR30118">
    <property type="entry name" value="HTH-TYPE TRANSCRIPTIONAL REGULATOR LEUO-RELATED"/>
    <property type="match status" value="1"/>
</dbReference>
<evidence type="ECO:0000313" key="7">
    <source>
        <dbReference type="EMBL" id="WOB09752.1"/>
    </source>
</evidence>
<dbReference type="InterPro" id="IPR036388">
    <property type="entry name" value="WH-like_DNA-bd_sf"/>
</dbReference>
<keyword evidence="3" id="KW-0238">DNA-binding</keyword>
<dbReference type="InterPro" id="IPR005119">
    <property type="entry name" value="LysR_subst-bd"/>
</dbReference>
<keyword evidence="4" id="KW-0804">Transcription</keyword>
<dbReference type="SUPFAM" id="SSF53850">
    <property type="entry name" value="Periplasmic binding protein-like II"/>
    <property type="match status" value="1"/>
</dbReference>
<sequence length="317" mass="34465">MKFIDLNLLAALDALLSTGSVTAAAERMHLSPPAMSHALARLREALGDPLLVRAGRGLMPTPRAVELREPVRRLVAEASELMQAGAETRFAQTRREFVIRAPEGAGIVYGATMLAMVQQRVPLASLRFVAESDSDAMALREGRVDLEIGAAYDRGPEVLSAPLYEQQLVGVARKGHALLAGRVTLKRFAAEAHVAVARRDRTLTPLDRLLGEAGVARRVLLTVPSTYGAMMAAGISDLVASVPDRIAHTVAAALDLVVFKLPVVVPPEQVVQAWHPRLDADPAHRWLRECVETLPARVRHGPLRERAHRAMLGFDER</sequence>
<dbReference type="Gene3D" id="1.10.10.10">
    <property type="entry name" value="Winged helix-like DNA-binding domain superfamily/Winged helix DNA-binding domain"/>
    <property type="match status" value="1"/>
</dbReference>
<accession>A0ABZ0CXS5</accession>
<dbReference type="InterPro" id="IPR050389">
    <property type="entry name" value="LysR-type_TF"/>
</dbReference>
<dbReference type="InterPro" id="IPR000847">
    <property type="entry name" value="LysR_HTH_N"/>
</dbReference>
<comment type="similarity">
    <text evidence="1">Belongs to the LysR transcriptional regulatory family.</text>
</comment>
<dbReference type="Pfam" id="PF03466">
    <property type="entry name" value="LysR_substrate"/>
    <property type="match status" value="1"/>
</dbReference>
<evidence type="ECO:0000313" key="8">
    <source>
        <dbReference type="Proteomes" id="UP001303946"/>
    </source>
</evidence>
<dbReference type="PRINTS" id="PR00039">
    <property type="entry name" value="HTHLYSR"/>
</dbReference>
<evidence type="ECO:0000259" key="6">
    <source>
        <dbReference type="PROSITE" id="PS50931"/>
    </source>
</evidence>
<keyword evidence="2" id="KW-0805">Transcription regulation</keyword>
<dbReference type="PANTHER" id="PTHR30118:SF15">
    <property type="entry name" value="TRANSCRIPTIONAL REGULATORY PROTEIN"/>
    <property type="match status" value="1"/>
</dbReference>
<feature type="domain" description="HTH lysR-type" evidence="6">
    <location>
        <begin position="4"/>
        <end position="61"/>
    </location>
</feature>
<dbReference type="SUPFAM" id="SSF46785">
    <property type="entry name" value="Winged helix' DNA-binding domain"/>
    <property type="match status" value="1"/>
</dbReference>
<keyword evidence="8" id="KW-1185">Reference proteome</keyword>
<evidence type="ECO:0000256" key="5">
    <source>
        <dbReference type="SAM" id="SignalP"/>
    </source>
</evidence>
<keyword evidence="5" id="KW-0732">Signal</keyword>
<evidence type="ECO:0000256" key="3">
    <source>
        <dbReference type="ARBA" id="ARBA00023125"/>
    </source>
</evidence>
<name>A0ABZ0CXS5_9BURK</name>